<proteinExistence type="predicted"/>
<name>A0A1G5FHI7_9BACT</name>
<evidence type="ECO:0000259" key="1">
    <source>
        <dbReference type="Pfam" id="PF00148"/>
    </source>
</evidence>
<dbReference type="Pfam" id="PF00148">
    <property type="entry name" value="Oxidored_nitro"/>
    <property type="match status" value="1"/>
</dbReference>
<dbReference type="PANTHER" id="PTHR42956:SF1">
    <property type="entry name" value="NITROGENASE IRON-MOLYBDENUM COFACTOR BIOSYNTHESIS PROTEIN NIFE"/>
    <property type="match status" value="1"/>
</dbReference>
<dbReference type="RefSeq" id="WP_092210939.1">
    <property type="nucleotide sequence ID" value="NZ_FMUX01000008.1"/>
</dbReference>
<dbReference type="OrthoDB" id="9762718at2"/>
<dbReference type="AlphaFoldDB" id="A0A1G5FHI7"/>
<dbReference type="InterPro" id="IPR000510">
    <property type="entry name" value="Nase/OxRdtase_comp1"/>
</dbReference>
<accession>A0A1G5FHI7</accession>
<feature type="domain" description="Nitrogenase/oxidoreductase component 1" evidence="1">
    <location>
        <begin position="14"/>
        <end position="230"/>
    </location>
</feature>
<dbReference type="SUPFAM" id="SSF53807">
    <property type="entry name" value="Helical backbone' metal receptor"/>
    <property type="match status" value="1"/>
</dbReference>
<reference evidence="2 3" key="1">
    <citation type="submission" date="2016-10" db="EMBL/GenBank/DDBJ databases">
        <authorList>
            <person name="de Groot N.N."/>
        </authorList>
    </citation>
    <scope>NUCLEOTIDE SEQUENCE [LARGE SCALE GENOMIC DNA]</scope>
    <source>
        <strain evidence="2 3">AA1</strain>
    </source>
</reference>
<organism evidence="2 3">
    <name type="scientific">Desulfoluna spongiiphila</name>
    <dbReference type="NCBI Taxonomy" id="419481"/>
    <lineage>
        <taxon>Bacteria</taxon>
        <taxon>Pseudomonadati</taxon>
        <taxon>Thermodesulfobacteriota</taxon>
        <taxon>Desulfobacteria</taxon>
        <taxon>Desulfobacterales</taxon>
        <taxon>Desulfolunaceae</taxon>
        <taxon>Desulfoluna</taxon>
    </lineage>
</organism>
<evidence type="ECO:0000313" key="2">
    <source>
        <dbReference type="EMBL" id="SCY38745.1"/>
    </source>
</evidence>
<gene>
    <name evidence="2" type="ORF">SAMN05216233_10876</name>
</gene>
<dbReference type="InterPro" id="IPR049939">
    <property type="entry name" value="NifE-like"/>
</dbReference>
<dbReference type="GO" id="GO:0016491">
    <property type="term" value="F:oxidoreductase activity"/>
    <property type="evidence" value="ECO:0007669"/>
    <property type="project" value="InterPro"/>
</dbReference>
<dbReference type="STRING" id="419481.SAMN05216233_10876"/>
<keyword evidence="3" id="KW-1185">Reference proteome</keyword>
<protein>
    <submittedName>
        <fullName evidence="2">Nitrogenase molybdenum-cofactor synthesis protein NifE</fullName>
    </submittedName>
</protein>
<dbReference type="EMBL" id="FMUX01000008">
    <property type="protein sequence ID" value="SCY38745.1"/>
    <property type="molecule type" value="Genomic_DNA"/>
</dbReference>
<evidence type="ECO:0000313" key="3">
    <source>
        <dbReference type="Proteomes" id="UP000198870"/>
    </source>
</evidence>
<dbReference type="PANTHER" id="PTHR42956">
    <property type="entry name" value="NITROGENASE IRON-MOLYBDENUM COFACTOR BIOSYNTHESIS PROTEIN NIFE"/>
    <property type="match status" value="1"/>
</dbReference>
<sequence>MHTPRIPHCCEPGTVLSPVTDALHLVYGDNGHAACPWKTHGKPPVESKTKRPALSVHLEGVRGLSQGRRRLYRGLTDLIDGHHPAAAFVYPKGKGERLGDEVDAVCSRVEEETGIPVIPVHSEGPGGTRKDGGRAACEALFRLMGTGSTEGISPGSVNILAASHARGVAGALKRLFLERGTEVVAMLPGCSCVADIRRSHGVALNLVVGGGAMLQLALMMEIEYGIPFVQVSGDRGEMMAGGLSAVATMGAKGKAAFHG</sequence>
<dbReference type="Proteomes" id="UP000198870">
    <property type="component" value="Unassembled WGS sequence"/>
</dbReference>
<dbReference type="Gene3D" id="3.40.50.1980">
    <property type="entry name" value="Nitrogenase molybdenum iron protein domain"/>
    <property type="match status" value="2"/>
</dbReference>